<dbReference type="EMBL" id="JAGSPC010000001">
    <property type="protein sequence ID" value="MBV7258433.1"/>
    <property type="molecule type" value="Genomic_DNA"/>
</dbReference>
<dbReference type="PANTHER" id="PTHR33446:SF2">
    <property type="entry name" value="PROTEIN TONB"/>
    <property type="match status" value="1"/>
</dbReference>
<comment type="subcellular location">
    <subcellularLocation>
        <location evidence="1">Cell inner membrane</location>
        <topology evidence="1">Single-pass membrane protein</topology>
        <orientation evidence="1">Periplasmic side</orientation>
    </subcellularLocation>
</comment>
<reference evidence="13" key="1">
    <citation type="submission" date="2021-04" db="EMBL/GenBank/DDBJ databases">
        <authorList>
            <person name="Pira H."/>
            <person name="Risdian C."/>
            <person name="Wink J."/>
        </authorList>
    </citation>
    <scope>NUCLEOTIDE SEQUENCE</scope>
    <source>
        <strain evidence="13">WH158</strain>
    </source>
</reference>
<keyword evidence="7" id="KW-0653">Protein transport</keyword>
<dbReference type="AlphaFoldDB" id="A0A9X1F2R4"/>
<dbReference type="Pfam" id="PF03544">
    <property type="entry name" value="TonB_C"/>
    <property type="match status" value="1"/>
</dbReference>
<dbReference type="Proteomes" id="UP001138681">
    <property type="component" value="Unassembled WGS sequence"/>
</dbReference>
<feature type="domain" description="TonB C-terminal" evidence="12">
    <location>
        <begin position="131"/>
        <end position="223"/>
    </location>
</feature>
<keyword evidence="8 11" id="KW-1133">Transmembrane helix</keyword>
<dbReference type="GO" id="GO:0031992">
    <property type="term" value="F:energy transducer activity"/>
    <property type="evidence" value="ECO:0007669"/>
    <property type="project" value="TreeGrafter"/>
</dbReference>
<evidence type="ECO:0000313" key="14">
    <source>
        <dbReference type="Proteomes" id="UP001138681"/>
    </source>
</evidence>
<protein>
    <submittedName>
        <fullName evidence="13">Energy transducer TonB</fullName>
    </submittedName>
</protein>
<evidence type="ECO:0000259" key="12">
    <source>
        <dbReference type="PROSITE" id="PS52015"/>
    </source>
</evidence>
<evidence type="ECO:0000256" key="9">
    <source>
        <dbReference type="ARBA" id="ARBA00023136"/>
    </source>
</evidence>
<evidence type="ECO:0000256" key="11">
    <source>
        <dbReference type="SAM" id="Phobius"/>
    </source>
</evidence>
<evidence type="ECO:0000256" key="4">
    <source>
        <dbReference type="ARBA" id="ARBA00022475"/>
    </source>
</evidence>
<proteinExistence type="inferred from homology"/>
<keyword evidence="14" id="KW-1185">Reference proteome</keyword>
<evidence type="ECO:0000256" key="1">
    <source>
        <dbReference type="ARBA" id="ARBA00004383"/>
    </source>
</evidence>
<evidence type="ECO:0000313" key="13">
    <source>
        <dbReference type="EMBL" id="MBV7258433.1"/>
    </source>
</evidence>
<evidence type="ECO:0000256" key="5">
    <source>
        <dbReference type="ARBA" id="ARBA00022519"/>
    </source>
</evidence>
<keyword evidence="6 11" id="KW-0812">Transmembrane</keyword>
<dbReference type="InterPro" id="IPR006260">
    <property type="entry name" value="TonB/TolA_C"/>
</dbReference>
<keyword evidence="4" id="KW-1003">Cell membrane</keyword>
<keyword evidence="5" id="KW-0997">Cell inner membrane</keyword>
<keyword evidence="9 11" id="KW-0472">Membrane</keyword>
<name>A0A9X1F2R4_9SPHN</name>
<dbReference type="GO" id="GO:0098797">
    <property type="term" value="C:plasma membrane protein complex"/>
    <property type="evidence" value="ECO:0007669"/>
    <property type="project" value="TreeGrafter"/>
</dbReference>
<dbReference type="InterPro" id="IPR037682">
    <property type="entry name" value="TonB_C"/>
</dbReference>
<evidence type="ECO:0000256" key="10">
    <source>
        <dbReference type="SAM" id="MobiDB-lite"/>
    </source>
</evidence>
<dbReference type="InterPro" id="IPR051045">
    <property type="entry name" value="TonB-dependent_transducer"/>
</dbReference>
<organism evidence="13 14">
    <name type="scientific">Erythrobacter crassostreae</name>
    <dbReference type="NCBI Taxonomy" id="2828328"/>
    <lineage>
        <taxon>Bacteria</taxon>
        <taxon>Pseudomonadati</taxon>
        <taxon>Pseudomonadota</taxon>
        <taxon>Alphaproteobacteria</taxon>
        <taxon>Sphingomonadales</taxon>
        <taxon>Erythrobacteraceae</taxon>
        <taxon>Erythrobacter/Porphyrobacter group</taxon>
        <taxon>Erythrobacter</taxon>
    </lineage>
</organism>
<comment type="similarity">
    <text evidence="2">Belongs to the TonB family.</text>
</comment>
<feature type="compositionally biased region" description="Acidic residues" evidence="10">
    <location>
        <begin position="50"/>
        <end position="64"/>
    </location>
</feature>
<dbReference type="GO" id="GO:0015031">
    <property type="term" value="P:protein transport"/>
    <property type="evidence" value="ECO:0007669"/>
    <property type="project" value="UniProtKB-KW"/>
</dbReference>
<dbReference type="NCBIfam" id="TIGR01352">
    <property type="entry name" value="tonB_Cterm"/>
    <property type="match status" value="1"/>
</dbReference>
<sequence>MAYADQQMGGSKVSSIIIVALIHVVIGYLLISGLAISAVKEIAERVTTIDIEEPPPPEEPDEPPPEQPQETAPPPPVAPPPPISIAPAPPPIQTQPTIPPPAPPALTIPPPAPVAAPAPPPAPPSQARGVTTRGERRWASRIQENYPSRALREEVEGTVGVRVTVTADGRATNCSVTSSSGSNDLDRAACQGMERYARFNPALNDAGNPTSASYATRITYRLN</sequence>
<evidence type="ECO:0000256" key="3">
    <source>
        <dbReference type="ARBA" id="ARBA00022448"/>
    </source>
</evidence>
<evidence type="ECO:0000256" key="2">
    <source>
        <dbReference type="ARBA" id="ARBA00006555"/>
    </source>
</evidence>
<keyword evidence="3" id="KW-0813">Transport</keyword>
<feature type="compositionally biased region" description="Pro residues" evidence="10">
    <location>
        <begin position="65"/>
        <end position="124"/>
    </location>
</feature>
<dbReference type="GO" id="GO:0055085">
    <property type="term" value="P:transmembrane transport"/>
    <property type="evidence" value="ECO:0007669"/>
    <property type="project" value="InterPro"/>
</dbReference>
<feature type="transmembrane region" description="Helical" evidence="11">
    <location>
        <begin position="16"/>
        <end position="39"/>
    </location>
</feature>
<evidence type="ECO:0000256" key="7">
    <source>
        <dbReference type="ARBA" id="ARBA00022927"/>
    </source>
</evidence>
<dbReference type="PANTHER" id="PTHR33446">
    <property type="entry name" value="PROTEIN TONB-RELATED"/>
    <property type="match status" value="1"/>
</dbReference>
<evidence type="ECO:0000256" key="8">
    <source>
        <dbReference type="ARBA" id="ARBA00022989"/>
    </source>
</evidence>
<gene>
    <name evidence="13" type="ORF">KCG46_02445</name>
</gene>
<evidence type="ECO:0000256" key="6">
    <source>
        <dbReference type="ARBA" id="ARBA00022692"/>
    </source>
</evidence>
<dbReference type="PROSITE" id="PS52015">
    <property type="entry name" value="TONB_CTD"/>
    <property type="match status" value="1"/>
</dbReference>
<comment type="caution">
    <text evidence="13">The sequence shown here is derived from an EMBL/GenBank/DDBJ whole genome shotgun (WGS) entry which is preliminary data.</text>
</comment>
<accession>A0A9X1F2R4</accession>
<feature type="region of interest" description="Disordered" evidence="10">
    <location>
        <begin position="50"/>
        <end position="136"/>
    </location>
</feature>